<evidence type="ECO:0000313" key="1">
    <source>
        <dbReference type="EMBL" id="MPN55663.1"/>
    </source>
</evidence>
<name>A0A645J847_9ZZZZ</name>
<sequence>MIRQPVRAAAGAIHRNWIAGTLHHNGQVAHVQPEWKLREEGLELLHQRGHGARDVGNDRFHTRVCIVVGARALVNLVEFRLQPLDFELQRTDGIAWIQAVQVEADAALNLQSARVGVLLRCCLLIAQDRSVEVNFDLTDGVLQLVGAVGERSQVLIQARARTANVLKLAVQAR</sequence>
<dbReference type="EMBL" id="VSSQ01125163">
    <property type="protein sequence ID" value="MPN55663.1"/>
    <property type="molecule type" value="Genomic_DNA"/>
</dbReference>
<organism evidence="1">
    <name type="scientific">bioreactor metagenome</name>
    <dbReference type="NCBI Taxonomy" id="1076179"/>
    <lineage>
        <taxon>unclassified sequences</taxon>
        <taxon>metagenomes</taxon>
        <taxon>ecological metagenomes</taxon>
    </lineage>
</organism>
<reference evidence="1" key="1">
    <citation type="submission" date="2019-08" db="EMBL/GenBank/DDBJ databases">
        <authorList>
            <person name="Kucharzyk K."/>
            <person name="Murdoch R.W."/>
            <person name="Higgins S."/>
            <person name="Loffler F."/>
        </authorList>
    </citation>
    <scope>NUCLEOTIDE SEQUENCE</scope>
</reference>
<proteinExistence type="predicted"/>
<dbReference type="AlphaFoldDB" id="A0A645J847"/>
<gene>
    <name evidence="1" type="ORF">SDC9_203347</name>
</gene>
<protein>
    <submittedName>
        <fullName evidence="1">Uncharacterized protein</fullName>
    </submittedName>
</protein>
<comment type="caution">
    <text evidence="1">The sequence shown here is derived from an EMBL/GenBank/DDBJ whole genome shotgun (WGS) entry which is preliminary data.</text>
</comment>
<accession>A0A645J847</accession>